<comment type="catalytic activity">
    <reaction evidence="5">
        <text>a beta-lactam + H2O = a substituted beta-amino acid</text>
        <dbReference type="Rhea" id="RHEA:20401"/>
        <dbReference type="ChEBI" id="CHEBI:15377"/>
        <dbReference type="ChEBI" id="CHEBI:35627"/>
        <dbReference type="ChEBI" id="CHEBI:140347"/>
        <dbReference type="EC" id="3.5.2.6"/>
    </reaction>
</comment>
<dbReference type="NCBIfam" id="NF033103">
    <property type="entry name" value="bla_class_A"/>
    <property type="match status" value="1"/>
</dbReference>
<keyword evidence="3 5" id="KW-0378">Hydrolase</keyword>
<accession>A0ABW5G8N3</accession>
<comment type="caution">
    <text evidence="9">The sequence shown here is derived from an EMBL/GenBank/DDBJ whole genome shotgun (WGS) entry which is preliminary data.</text>
</comment>
<organism evidence="9 10">
    <name type="scientific">Amycolatopsis samaneae</name>
    <dbReference type="NCBI Taxonomy" id="664691"/>
    <lineage>
        <taxon>Bacteria</taxon>
        <taxon>Bacillati</taxon>
        <taxon>Actinomycetota</taxon>
        <taxon>Actinomycetes</taxon>
        <taxon>Pseudonocardiales</taxon>
        <taxon>Pseudonocardiaceae</taxon>
        <taxon>Amycolatopsis</taxon>
    </lineage>
</organism>
<keyword evidence="4 5" id="KW-0046">Antibiotic resistance</keyword>
<protein>
    <recommendedName>
        <fullName evidence="2 5">Beta-lactamase</fullName>
        <ecNumber evidence="2 5">3.5.2.6</ecNumber>
    </recommendedName>
</protein>
<reference evidence="10" key="1">
    <citation type="journal article" date="2019" name="Int. J. Syst. Evol. Microbiol.">
        <title>The Global Catalogue of Microorganisms (GCM) 10K type strain sequencing project: providing services to taxonomists for standard genome sequencing and annotation.</title>
        <authorList>
            <consortium name="The Broad Institute Genomics Platform"/>
            <consortium name="The Broad Institute Genome Sequencing Center for Infectious Disease"/>
            <person name="Wu L."/>
            <person name="Ma J."/>
        </authorList>
    </citation>
    <scope>NUCLEOTIDE SEQUENCE [LARGE SCALE GENOMIC DNA]</scope>
    <source>
        <strain evidence="10">CGMCC 4.7643</strain>
    </source>
</reference>
<feature type="region of interest" description="Disordered" evidence="6">
    <location>
        <begin position="30"/>
        <end position="49"/>
    </location>
</feature>
<dbReference type="SUPFAM" id="SSF56601">
    <property type="entry name" value="beta-lactamase/transpeptidase-like"/>
    <property type="match status" value="1"/>
</dbReference>
<dbReference type="InterPro" id="IPR023650">
    <property type="entry name" value="Beta-lactam_class-A_AS"/>
</dbReference>
<feature type="domain" description="Beta-lactamase class A catalytic" evidence="8">
    <location>
        <begin position="64"/>
        <end position="282"/>
    </location>
</feature>
<keyword evidence="7" id="KW-0732">Signal</keyword>
<keyword evidence="10" id="KW-1185">Reference proteome</keyword>
<dbReference type="EC" id="3.5.2.6" evidence="2 5"/>
<dbReference type="EMBL" id="JBHUKU010000002">
    <property type="protein sequence ID" value="MFD2457223.1"/>
    <property type="molecule type" value="Genomic_DNA"/>
</dbReference>
<proteinExistence type="inferred from homology"/>
<comment type="similarity">
    <text evidence="1 5">Belongs to the class-A beta-lactamase family.</text>
</comment>
<evidence type="ECO:0000256" key="4">
    <source>
        <dbReference type="ARBA" id="ARBA00023251"/>
    </source>
</evidence>
<evidence type="ECO:0000256" key="1">
    <source>
        <dbReference type="ARBA" id="ARBA00009009"/>
    </source>
</evidence>
<feature type="signal peptide" evidence="7">
    <location>
        <begin position="1"/>
        <end position="26"/>
    </location>
</feature>
<evidence type="ECO:0000259" key="8">
    <source>
        <dbReference type="Pfam" id="PF13354"/>
    </source>
</evidence>
<dbReference type="RefSeq" id="WP_345388343.1">
    <property type="nucleotide sequence ID" value="NZ_BAABHG010000003.1"/>
</dbReference>
<evidence type="ECO:0000256" key="7">
    <source>
        <dbReference type="SAM" id="SignalP"/>
    </source>
</evidence>
<dbReference type="InterPro" id="IPR012338">
    <property type="entry name" value="Beta-lactam/transpept-like"/>
</dbReference>
<dbReference type="InterPro" id="IPR000871">
    <property type="entry name" value="Beta-lactam_class-A"/>
</dbReference>
<evidence type="ECO:0000256" key="3">
    <source>
        <dbReference type="ARBA" id="ARBA00022801"/>
    </source>
</evidence>
<evidence type="ECO:0000313" key="9">
    <source>
        <dbReference type="EMBL" id="MFD2457223.1"/>
    </source>
</evidence>
<evidence type="ECO:0000256" key="5">
    <source>
        <dbReference type="RuleBase" id="RU361140"/>
    </source>
</evidence>
<dbReference type="InterPro" id="IPR045155">
    <property type="entry name" value="Beta-lactam_cat"/>
</dbReference>
<dbReference type="PANTHER" id="PTHR35333">
    <property type="entry name" value="BETA-LACTAMASE"/>
    <property type="match status" value="1"/>
</dbReference>
<feature type="chain" id="PRO_5045261767" description="Beta-lactamase" evidence="7">
    <location>
        <begin position="27"/>
        <end position="309"/>
    </location>
</feature>
<gene>
    <name evidence="9" type="primary">bla</name>
    <name evidence="9" type="ORF">ACFSYJ_01365</name>
</gene>
<dbReference type="PANTHER" id="PTHR35333:SF3">
    <property type="entry name" value="BETA-LACTAMASE-TYPE TRANSPEPTIDASE FOLD CONTAINING PROTEIN"/>
    <property type="match status" value="1"/>
</dbReference>
<dbReference type="Proteomes" id="UP001597419">
    <property type="component" value="Unassembled WGS sequence"/>
</dbReference>
<sequence>MSLPRLRRSAQAALAALVFVPLAACATPEAAPAHTPAPSAQQAATAQQNTDFAQLERTFDARLGVYAVDTGTGREVGYHAEDRFAYASTHKVFSAGALLQKTPVEGLDRRVSYGQGDLVPNSPITKKNLGTAPTATITLRAAMDASLRYSDNTADNLVFREIGGPAGMAAALRGVGDTVSHPDRIEPDLNEATPGDIRDTTTPRAFANSLRAFALGDALPADRRAVLTDTMRANTTGDALIRAGVPAGWQVADKTGGANYGTRNDIAVIWPPQRAPIVLVVLSDKKAKDAKYDDKLIAQATTAALGALR</sequence>
<dbReference type="GO" id="GO:0008800">
    <property type="term" value="F:beta-lactamase activity"/>
    <property type="evidence" value="ECO:0007669"/>
    <property type="project" value="UniProtKB-EC"/>
</dbReference>
<dbReference type="Pfam" id="PF13354">
    <property type="entry name" value="Beta-lactamase2"/>
    <property type="match status" value="1"/>
</dbReference>
<evidence type="ECO:0000256" key="2">
    <source>
        <dbReference type="ARBA" id="ARBA00012865"/>
    </source>
</evidence>
<dbReference type="Gene3D" id="3.40.710.10">
    <property type="entry name" value="DD-peptidase/beta-lactamase superfamily"/>
    <property type="match status" value="1"/>
</dbReference>
<dbReference type="PRINTS" id="PR00118">
    <property type="entry name" value="BLACTAMASEA"/>
</dbReference>
<evidence type="ECO:0000256" key="6">
    <source>
        <dbReference type="SAM" id="MobiDB-lite"/>
    </source>
</evidence>
<name>A0ABW5G8N3_9PSEU</name>
<dbReference type="PROSITE" id="PS00146">
    <property type="entry name" value="BETA_LACTAMASE_A"/>
    <property type="match status" value="1"/>
</dbReference>
<evidence type="ECO:0000313" key="10">
    <source>
        <dbReference type="Proteomes" id="UP001597419"/>
    </source>
</evidence>